<reference evidence="7 8" key="1">
    <citation type="journal article" date="2020" name="G3 (Bethesda)">
        <title>CeMbio - The Caenorhabditis elegans Microbiome Resource.</title>
        <authorList>
            <person name="Dirksen P."/>
            <person name="Assie A."/>
            <person name="Zimmermann J."/>
            <person name="Zhang F."/>
            <person name="Tietje A.M."/>
            <person name="Marsh S.A."/>
            <person name="Felix M.A."/>
            <person name="Shapira M."/>
            <person name="Kaleta C."/>
            <person name="Schulenburg H."/>
            <person name="Samuel B."/>
        </authorList>
    </citation>
    <scope>NUCLEOTIDE SEQUENCE [LARGE SCALE GENOMIC DNA]</scope>
    <source>
        <strain evidence="7 8">BIGb0172</strain>
    </source>
</reference>
<dbReference type="KEGG" id="cpis:HS961_19835"/>
<proteinExistence type="inferred from homology"/>
<dbReference type="HAMAP" id="MF_00817">
    <property type="entry name" value="QueF_type2"/>
    <property type="match status" value="1"/>
</dbReference>
<accession>A0A7G5ELN3</accession>
<gene>
    <name evidence="5 7" type="primary">queF</name>
    <name evidence="7" type="ORF">HS961_19835</name>
</gene>
<keyword evidence="4 5" id="KW-0560">Oxidoreductase</keyword>
<evidence type="ECO:0000256" key="5">
    <source>
        <dbReference type="HAMAP-Rule" id="MF_00817"/>
    </source>
</evidence>
<dbReference type="PANTHER" id="PTHR34354">
    <property type="entry name" value="NADPH-DEPENDENT 7-CYANO-7-DEAZAGUANINE REDUCTASE"/>
    <property type="match status" value="1"/>
</dbReference>
<evidence type="ECO:0000256" key="1">
    <source>
        <dbReference type="ARBA" id="ARBA00022490"/>
    </source>
</evidence>
<keyword evidence="8" id="KW-1185">Reference proteome</keyword>
<keyword evidence="2 5" id="KW-0671">Queuosine biosynthesis</keyword>
<dbReference type="Gene3D" id="3.30.1130.10">
    <property type="match status" value="2"/>
</dbReference>
<organism evidence="7 8">
    <name type="scientific">Comamonas piscis</name>
    <dbReference type="NCBI Taxonomy" id="1562974"/>
    <lineage>
        <taxon>Bacteria</taxon>
        <taxon>Pseudomonadati</taxon>
        <taxon>Pseudomonadota</taxon>
        <taxon>Betaproteobacteria</taxon>
        <taxon>Burkholderiales</taxon>
        <taxon>Comamonadaceae</taxon>
        <taxon>Comamonas</taxon>
    </lineage>
</organism>
<dbReference type="NCBIfam" id="TIGR03138">
    <property type="entry name" value="QueF"/>
    <property type="match status" value="1"/>
</dbReference>
<comment type="subcellular location">
    <subcellularLocation>
        <location evidence="5">Cytoplasm</location>
    </subcellularLocation>
</comment>
<dbReference type="PANTHER" id="PTHR34354:SF1">
    <property type="entry name" value="NADPH-DEPENDENT 7-CYANO-7-DEAZAGUANINE REDUCTASE"/>
    <property type="match status" value="1"/>
</dbReference>
<dbReference type="PIRSF" id="PIRSF004750">
    <property type="entry name" value="Nitrile_oxidored_YqcD_prd"/>
    <property type="match status" value="1"/>
</dbReference>
<comment type="subunit">
    <text evidence="5">Homodimer.</text>
</comment>
<protein>
    <recommendedName>
        <fullName evidence="5">NADPH-dependent 7-cyano-7-deazaguanine reductase</fullName>
        <ecNumber evidence="5">1.7.1.13</ecNumber>
    </recommendedName>
    <alternativeName>
        <fullName evidence="5">7-cyano-7-carbaguanine reductase</fullName>
    </alternativeName>
    <alternativeName>
        <fullName evidence="5">NADPH-dependent nitrile oxidoreductase</fullName>
    </alternativeName>
    <alternativeName>
        <fullName evidence="5">PreQ(0) reductase</fullName>
    </alternativeName>
</protein>
<dbReference type="GO" id="GO:0033739">
    <property type="term" value="F:preQ1 synthase activity"/>
    <property type="evidence" value="ECO:0007669"/>
    <property type="project" value="UniProtKB-UniRule"/>
</dbReference>
<evidence type="ECO:0000256" key="2">
    <source>
        <dbReference type="ARBA" id="ARBA00022785"/>
    </source>
</evidence>
<comment type="pathway">
    <text evidence="5">tRNA modification; tRNA-queuosine biosynthesis.</text>
</comment>
<dbReference type="GO" id="GO:0008616">
    <property type="term" value="P:tRNA queuosine(34) biosynthetic process"/>
    <property type="evidence" value="ECO:0007669"/>
    <property type="project" value="UniProtKB-UniRule"/>
</dbReference>
<evidence type="ECO:0000256" key="4">
    <source>
        <dbReference type="ARBA" id="ARBA00023002"/>
    </source>
</evidence>
<dbReference type="InterPro" id="IPR050084">
    <property type="entry name" value="NADPH_dep_7-cyano-7-deazaG_red"/>
</dbReference>
<name>A0A7G5ELN3_9BURK</name>
<sequence length="285" mass="32493">MTVSPSPEHSPLGQRSAYIDQYDPTLLFPLPRQAKRDELGLQPDKLPFFGADLWTAYEVSWLNLRGKPQVALVSFTIPCETPNIVESKSFKLYLNSFNNSRFGSVDEVRAKLLADISEAVWRGAPYQASVGVQMIDPEVFDTLPLQELDGLNLDRLDIDCEHYQPQPQLLRAAFDEAPITETLSSRLLKSNCLVTGQPDWGSVRISYTGPAIDQERLLQYIVSFRNHNEFHEQCVERMFVDIWKHCKPIRLTVYARYTRRGGLDINPLRTSQPMALPANIRTARQ</sequence>
<dbReference type="Pfam" id="PF14819">
    <property type="entry name" value="QueF_N"/>
    <property type="match status" value="1"/>
</dbReference>
<comment type="catalytic activity">
    <reaction evidence="5">
        <text>7-aminomethyl-7-carbaguanine + 2 NADP(+) = 7-cyano-7-carbaguanine + 2 NADPH + 3 H(+)</text>
        <dbReference type="Rhea" id="RHEA:13409"/>
        <dbReference type="ChEBI" id="CHEBI:15378"/>
        <dbReference type="ChEBI" id="CHEBI:45075"/>
        <dbReference type="ChEBI" id="CHEBI:57783"/>
        <dbReference type="ChEBI" id="CHEBI:58349"/>
        <dbReference type="ChEBI" id="CHEBI:58703"/>
        <dbReference type="EC" id="1.7.1.13"/>
    </reaction>
</comment>
<keyword evidence="3 5" id="KW-0521">NADP</keyword>
<dbReference type="Proteomes" id="UP000515240">
    <property type="component" value="Chromosome"/>
</dbReference>
<feature type="binding site" evidence="5">
    <location>
        <begin position="260"/>
        <end position="261"/>
    </location>
    <ligand>
        <name>NADPH</name>
        <dbReference type="ChEBI" id="CHEBI:57783"/>
    </ligand>
</feature>
<feature type="active site" description="Proton donor" evidence="5">
    <location>
        <position position="199"/>
    </location>
</feature>
<feature type="binding site" evidence="5">
    <location>
        <begin position="231"/>
        <end position="232"/>
    </location>
    <ligand>
        <name>substrate</name>
    </ligand>
</feature>
<evidence type="ECO:0000256" key="3">
    <source>
        <dbReference type="ARBA" id="ARBA00022857"/>
    </source>
</evidence>
<dbReference type="InterPro" id="IPR029500">
    <property type="entry name" value="QueF"/>
</dbReference>
<dbReference type="InterPro" id="IPR029139">
    <property type="entry name" value="QueF_N"/>
</dbReference>
<comment type="function">
    <text evidence="5">Catalyzes the NADPH-dependent reduction of 7-cyano-7-deazaguanine (preQ0) to 7-aminomethyl-7-deazaguanine (preQ1).</text>
</comment>
<dbReference type="GO" id="GO:0005737">
    <property type="term" value="C:cytoplasm"/>
    <property type="evidence" value="ECO:0007669"/>
    <property type="project" value="UniProtKB-SubCell"/>
</dbReference>
<dbReference type="AlphaFoldDB" id="A0A7G5ELN3"/>
<dbReference type="InterPro" id="IPR043133">
    <property type="entry name" value="GTP-CH-I_C/QueF"/>
</dbReference>
<evidence type="ECO:0000313" key="8">
    <source>
        <dbReference type="Proteomes" id="UP000515240"/>
    </source>
</evidence>
<feature type="domain" description="NADPH-dependent 7-cyano-7-deazaguanine reductase N-terminal" evidence="6">
    <location>
        <begin position="18"/>
        <end position="120"/>
    </location>
</feature>
<dbReference type="SUPFAM" id="SSF55620">
    <property type="entry name" value="Tetrahydrobiopterin biosynthesis enzymes-like"/>
    <property type="match status" value="1"/>
</dbReference>
<dbReference type="EC" id="1.7.1.13" evidence="5"/>
<dbReference type="RefSeq" id="WP_182324960.1">
    <property type="nucleotide sequence ID" value="NZ_CP058554.1"/>
</dbReference>
<feature type="active site" description="Thioimide intermediate" evidence="5">
    <location>
        <position position="192"/>
    </location>
</feature>
<dbReference type="EMBL" id="CP058554">
    <property type="protein sequence ID" value="QMV74908.1"/>
    <property type="molecule type" value="Genomic_DNA"/>
</dbReference>
<dbReference type="UniPathway" id="UPA00392"/>
<feature type="binding site" evidence="5">
    <location>
        <begin position="85"/>
        <end position="87"/>
    </location>
    <ligand>
        <name>substrate</name>
    </ligand>
</feature>
<dbReference type="Pfam" id="PF14489">
    <property type="entry name" value="QueF"/>
    <property type="match status" value="1"/>
</dbReference>
<comment type="similarity">
    <text evidence="5">Belongs to the GTP cyclohydrolase I family. QueF type 2 subfamily.</text>
</comment>
<evidence type="ECO:0000259" key="6">
    <source>
        <dbReference type="Pfam" id="PF14819"/>
    </source>
</evidence>
<dbReference type="InterPro" id="IPR016428">
    <property type="entry name" value="QueF_type2"/>
</dbReference>
<evidence type="ECO:0000313" key="7">
    <source>
        <dbReference type="EMBL" id="QMV74908.1"/>
    </source>
</evidence>
<keyword evidence="1 5" id="KW-0963">Cytoplasm</keyword>
<feature type="binding site" evidence="5">
    <location>
        <begin position="87"/>
        <end position="88"/>
    </location>
    <ligand>
        <name>NADPH</name>
        <dbReference type="ChEBI" id="CHEBI:57783"/>
    </ligand>
</feature>